<dbReference type="InterPro" id="IPR006311">
    <property type="entry name" value="TAT_signal"/>
</dbReference>
<dbReference type="Proteomes" id="UP000565723">
    <property type="component" value="Unassembled WGS sequence"/>
</dbReference>
<dbReference type="CDD" id="cd06337">
    <property type="entry name" value="PBP1_ABC_ligand_binding-like"/>
    <property type="match status" value="1"/>
</dbReference>
<organism evidence="5 6">
    <name type="scientific">Ruegeria pomeroyi</name>
    <dbReference type="NCBI Taxonomy" id="89184"/>
    <lineage>
        <taxon>Bacteria</taxon>
        <taxon>Pseudomonadati</taxon>
        <taxon>Pseudomonadota</taxon>
        <taxon>Alphaproteobacteria</taxon>
        <taxon>Rhodobacterales</taxon>
        <taxon>Roseobacteraceae</taxon>
        <taxon>Ruegeria</taxon>
    </lineage>
</organism>
<dbReference type="RefSeq" id="WP_011241882.1">
    <property type="nucleotide sequence ID" value="NZ_JABXIY010000041.1"/>
</dbReference>
<accession>A0A850LKN5</accession>
<dbReference type="PANTHER" id="PTHR30483:SF6">
    <property type="entry name" value="PERIPLASMIC BINDING PROTEIN OF ABC TRANSPORTER FOR NATURAL AMINO ACIDS"/>
    <property type="match status" value="1"/>
</dbReference>
<dbReference type="InterPro" id="IPR028082">
    <property type="entry name" value="Peripla_BP_I"/>
</dbReference>
<evidence type="ECO:0000313" key="6">
    <source>
        <dbReference type="Proteomes" id="UP000565723"/>
    </source>
</evidence>
<evidence type="ECO:0000256" key="3">
    <source>
        <dbReference type="ARBA" id="ARBA00022970"/>
    </source>
</evidence>
<dbReference type="InterPro" id="IPR051010">
    <property type="entry name" value="BCAA_transport"/>
</dbReference>
<protein>
    <submittedName>
        <fullName evidence="5">ABC transporter substrate-binding protein</fullName>
    </submittedName>
</protein>
<comment type="caution">
    <text evidence="5">The sequence shown here is derived from an EMBL/GenBank/DDBJ whole genome shotgun (WGS) entry which is preliminary data.</text>
</comment>
<keyword evidence="3" id="KW-0813">Transport</keyword>
<keyword evidence="2" id="KW-0732">Signal</keyword>
<evidence type="ECO:0000256" key="2">
    <source>
        <dbReference type="ARBA" id="ARBA00022729"/>
    </source>
</evidence>
<dbReference type="Pfam" id="PF13458">
    <property type="entry name" value="Peripla_BP_6"/>
    <property type="match status" value="1"/>
</dbReference>
<dbReference type="PROSITE" id="PS51318">
    <property type="entry name" value="TAT"/>
    <property type="match status" value="1"/>
</dbReference>
<dbReference type="SUPFAM" id="SSF53822">
    <property type="entry name" value="Periplasmic binding protein-like I"/>
    <property type="match status" value="1"/>
</dbReference>
<dbReference type="GO" id="GO:0006865">
    <property type="term" value="P:amino acid transport"/>
    <property type="evidence" value="ECO:0007669"/>
    <property type="project" value="UniProtKB-KW"/>
</dbReference>
<evidence type="ECO:0000256" key="1">
    <source>
        <dbReference type="ARBA" id="ARBA00010062"/>
    </source>
</evidence>
<reference evidence="5 6" key="1">
    <citation type="journal article" date="2020" name="Proc. Natl. Acad. Sci. U.S.A.">
        <title>Ecological drivers of bacterial community assembly in synthetic phycospheres.</title>
        <authorList>
            <person name="Fu H."/>
            <person name="Uchimiya M."/>
            <person name="Gore J."/>
            <person name="Moran M.A."/>
        </authorList>
    </citation>
    <scope>NUCLEOTIDE SEQUENCE [LARGE SCALE GENOMIC DNA]</scope>
    <source>
        <strain evidence="5">HF-Din03</strain>
    </source>
</reference>
<dbReference type="AlphaFoldDB" id="A0A850LKN5"/>
<sequence>MTRNQSLNRRSFLAGSAAFIGTLAAPSIVTAASKKLRIGFISPLSGPRASFGTSDQWMVETISKHLSGGLISGGASHEVEIIVKDNQSNMNRSISVGNELLLRDQVDMLLINDGDAAVALGEIADIHGVPTMSTMQPWQAWMFPRGSNPEQGFPWTFHFFWGADDAMSTFTRLWDQIDTNKVVGDFYLDNPVGNAFADPAMGLPGFIERGGYSRVDGGMFKIDADDYSGQVSRFKEAGADIVTGFGFPPHWITFWNQAGQAGYTPKACTFAAAFLFPQAIEAMGDRGDGMTTEVWWTPNVPFASSLTGQTARELADAWEAESNAQWVQTLGYSHALFETGLNALVQSGAPKDRAAVRDVFASTRLDTVVGPVNFADSPIRNTARTQLAGGQWRKSSGKHAFELVITENTLAPDIGVESETIALPQV</sequence>
<feature type="domain" description="Leucine-binding protein" evidence="4">
    <location>
        <begin position="36"/>
        <end position="393"/>
    </location>
</feature>
<comment type="similarity">
    <text evidence="1">Belongs to the leucine-binding protein family.</text>
</comment>
<evidence type="ECO:0000259" key="4">
    <source>
        <dbReference type="Pfam" id="PF13458"/>
    </source>
</evidence>
<gene>
    <name evidence="5" type="ORF">HW564_14430</name>
</gene>
<dbReference type="Gene3D" id="3.40.50.2300">
    <property type="match status" value="2"/>
</dbReference>
<dbReference type="OMA" id="FFWGADD"/>
<dbReference type="InterPro" id="IPR028081">
    <property type="entry name" value="Leu-bd"/>
</dbReference>
<dbReference type="PANTHER" id="PTHR30483">
    <property type="entry name" value="LEUCINE-SPECIFIC-BINDING PROTEIN"/>
    <property type="match status" value="1"/>
</dbReference>
<keyword evidence="3" id="KW-0029">Amino-acid transport</keyword>
<evidence type="ECO:0000313" key="5">
    <source>
        <dbReference type="EMBL" id="NVK98122.1"/>
    </source>
</evidence>
<proteinExistence type="inferred from homology"/>
<name>A0A850LKN5_9RHOB</name>
<dbReference type="EMBL" id="JABXIY010000041">
    <property type="protein sequence ID" value="NVK98122.1"/>
    <property type="molecule type" value="Genomic_DNA"/>
</dbReference>